<protein>
    <submittedName>
        <fullName evidence="1">Predicted protein</fullName>
    </submittedName>
</protein>
<dbReference type="EMBL" id="FP929127">
    <property type="protein sequence ID" value="CBX95228.1"/>
    <property type="molecule type" value="Genomic_DNA"/>
</dbReference>
<keyword evidence="2" id="KW-1185">Reference proteome</keyword>
<organism evidence="2">
    <name type="scientific">Leptosphaeria maculans (strain JN3 / isolate v23.1.3 / race Av1-4-5-6-7-8)</name>
    <name type="common">Blackleg fungus</name>
    <name type="synonym">Phoma lingam</name>
    <dbReference type="NCBI Taxonomy" id="985895"/>
    <lineage>
        <taxon>Eukaryota</taxon>
        <taxon>Fungi</taxon>
        <taxon>Dikarya</taxon>
        <taxon>Ascomycota</taxon>
        <taxon>Pezizomycotina</taxon>
        <taxon>Dothideomycetes</taxon>
        <taxon>Pleosporomycetidae</taxon>
        <taxon>Pleosporales</taxon>
        <taxon>Pleosporineae</taxon>
        <taxon>Leptosphaeriaceae</taxon>
        <taxon>Plenodomus</taxon>
        <taxon>Plenodomus lingam/Leptosphaeria maculans species complex</taxon>
    </lineage>
</organism>
<dbReference type="Proteomes" id="UP000002668">
    <property type="component" value="Genome"/>
</dbReference>
<dbReference type="InParanoid" id="E4ZX18"/>
<proteinExistence type="predicted"/>
<dbReference type="HOGENOM" id="CLU_2904611_0_0_1"/>
<sequence>MSMTKRQLDRIITFRDDLRMRGKDAITAERFSPVAKTVLDMLHYRMINARSEQIATAHVETS</sequence>
<evidence type="ECO:0000313" key="2">
    <source>
        <dbReference type="Proteomes" id="UP000002668"/>
    </source>
</evidence>
<accession>E4ZX18</accession>
<name>E4ZX18_LEPMJ</name>
<gene>
    <name evidence="1" type="ORF">LEMA_uP023800.1</name>
</gene>
<dbReference type="VEuPathDB" id="FungiDB:LEMA_uP023800.1"/>
<reference evidence="2" key="1">
    <citation type="journal article" date="2011" name="Nat. Commun.">
        <title>Effector diversification within compartments of the Leptosphaeria maculans genome affected by Repeat-Induced Point mutations.</title>
        <authorList>
            <person name="Rouxel T."/>
            <person name="Grandaubert J."/>
            <person name="Hane J.K."/>
            <person name="Hoede C."/>
            <person name="van de Wouw A.P."/>
            <person name="Couloux A."/>
            <person name="Dominguez V."/>
            <person name="Anthouard V."/>
            <person name="Bally P."/>
            <person name="Bourras S."/>
            <person name="Cozijnsen A.J."/>
            <person name="Ciuffetti L.M."/>
            <person name="Degrave A."/>
            <person name="Dilmaghani A."/>
            <person name="Duret L."/>
            <person name="Fudal I."/>
            <person name="Goodwin S.B."/>
            <person name="Gout L."/>
            <person name="Glaser N."/>
            <person name="Linglin J."/>
            <person name="Kema G.H.J."/>
            <person name="Lapalu N."/>
            <person name="Lawrence C.B."/>
            <person name="May K."/>
            <person name="Meyer M."/>
            <person name="Ollivier B."/>
            <person name="Poulain J."/>
            <person name="Schoch C.L."/>
            <person name="Simon A."/>
            <person name="Spatafora J.W."/>
            <person name="Stachowiak A."/>
            <person name="Turgeon B.G."/>
            <person name="Tyler B.M."/>
            <person name="Vincent D."/>
            <person name="Weissenbach J."/>
            <person name="Amselem J."/>
            <person name="Quesneville H."/>
            <person name="Oliver R.P."/>
            <person name="Wincker P."/>
            <person name="Balesdent M.-H."/>
            <person name="Howlett B.J."/>
        </authorList>
    </citation>
    <scope>NUCLEOTIDE SEQUENCE [LARGE SCALE GENOMIC DNA]</scope>
    <source>
        <strain evidence="2">JN3 / isolate v23.1.3 / race Av1-4-5-6-7-8</strain>
    </source>
</reference>
<evidence type="ECO:0000313" key="1">
    <source>
        <dbReference type="EMBL" id="CBX95228.1"/>
    </source>
</evidence>
<dbReference type="AlphaFoldDB" id="E4ZX18"/>